<dbReference type="PRINTS" id="PR00625">
    <property type="entry name" value="JDOMAIN"/>
</dbReference>
<evidence type="ECO:0000256" key="3">
    <source>
        <dbReference type="PROSITE-ProRule" id="PRU00339"/>
    </source>
</evidence>
<dbReference type="InterPro" id="IPR001623">
    <property type="entry name" value="DnaJ_domain"/>
</dbReference>
<dbReference type="Pfam" id="PF13181">
    <property type="entry name" value="TPR_8"/>
    <property type="match status" value="1"/>
</dbReference>
<dbReference type="Pfam" id="PF13432">
    <property type="entry name" value="TPR_16"/>
    <property type="match status" value="3"/>
</dbReference>
<evidence type="ECO:0000256" key="1">
    <source>
        <dbReference type="ARBA" id="ARBA00022737"/>
    </source>
</evidence>
<dbReference type="PROSITE" id="PS50076">
    <property type="entry name" value="DNAJ_2"/>
    <property type="match status" value="1"/>
</dbReference>
<proteinExistence type="predicted"/>
<organism evidence="5 6">
    <name type="scientific">Cymbomonas tetramitiformis</name>
    <dbReference type="NCBI Taxonomy" id="36881"/>
    <lineage>
        <taxon>Eukaryota</taxon>
        <taxon>Viridiplantae</taxon>
        <taxon>Chlorophyta</taxon>
        <taxon>Pyramimonadophyceae</taxon>
        <taxon>Pyramimonadales</taxon>
        <taxon>Pyramimonadaceae</taxon>
        <taxon>Cymbomonas</taxon>
    </lineage>
</organism>
<dbReference type="Pfam" id="PF00226">
    <property type="entry name" value="DnaJ"/>
    <property type="match status" value="1"/>
</dbReference>
<dbReference type="InterPro" id="IPR019734">
    <property type="entry name" value="TPR_rpt"/>
</dbReference>
<gene>
    <name evidence="5" type="ORF">CYMTET_47418</name>
</gene>
<sequence length="468" mass="51976">MSEDSAAALKEQGNSEFKAGNYQSAIAFYSRAIQAAPDVATYYGNRSAAWLMIGQTSSQPKAFEACAKDCQSAIAIDPTFMKGYARGVKSMVNTGQFAEAEELLAKGLSALPDNEELQAEKSSLEEVKLKVQEGEALLDKGEFSPAQRVFQEVEGRTGAWAKPKLGQARAELGLGRAPIALRLTLQVINADSNNAEAYWIRGEALNRTDNVDQAKKHLQQALRLNPDLKQCQAAFKRIRAIERHVEAGKEAVAKREFEEAVPCFTAAMEADPDNAILVGKMAIERGNAYLRMKDFENAIADCTTAIQLDNTNTAPYITRSTAHQGLQKFEEAVNDLQQAQEIDSENPVIQDRLKRAQVELRKSKRVNYYALLEVSELATEKDITKAYRKMALQWHPDKHQESEEAKAKAEKIFIQMGEAQEILTDPRKRAMYDEGADKDMIEKQLQMEKAQQEMYGGCCGGRGGGHFH</sequence>
<keyword evidence="1" id="KW-0677">Repeat</keyword>
<name>A0AAE0EW10_9CHLO</name>
<evidence type="ECO:0000256" key="2">
    <source>
        <dbReference type="ARBA" id="ARBA00022803"/>
    </source>
</evidence>
<evidence type="ECO:0000313" key="5">
    <source>
        <dbReference type="EMBL" id="KAK3242918.1"/>
    </source>
</evidence>
<evidence type="ECO:0000259" key="4">
    <source>
        <dbReference type="PROSITE" id="PS50076"/>
    </source>
</evidence>
<dbReference type="SMART" id="SM00271">
    <property type="entry name" value="DnaJ"/>
    <property type="match status" value="1"/>
</dbReference>
<dbReference type="SUPFAM" id="SSF46565">
    <property type="entry name" value="Chaperone J-domain"/>
    <property type="match status" value="1"/>
</dbReference>
<evidence type="ECO:0000313" key="6">
    <source>
        <dbReference type="Proteomes" id="UP001190700"/>
    </source>
</evidence>
<dbReference type="PANTHER" id="PTHR45188">
    <property type="entry name" value="DNAJ PROTEIN P58IPK HOMOLOG"/>
    <property type="match status" value="1"/>
</dbReference>
<dbReference type="PANTHER" id="PTHR45188:SF2">
    <property type="entry name" value="DNAJ HOMOLOG SUBFAMILY C MEMBER 7"/>
    <property type="match status" value="1"/>
</dbReference>
<accession>A0AAE0EW10</accession>
<dbReference type="InterPro" id="IPR011990">
    <property type="entry name" value="TPR-like_helical_dom_sf"/>
</dbReference>
<comment type="caution">
    <text evidence="5">The sequence shown here is derived from an EMBL/GenBank/DDBJ whole genome shotgun (WGS) entry which is preliminary data.</text>
</comment>
<dbReference type="AlphaFoldDB" id="A0AAE0EW10"/>
<protein>
    <recommendedName>
        <fullName evidence="4">J domain-containing protein</fullName>
    </recommendedName>
</protein>
<keyword evidence="6" id="KW-1185">Reference proteome</keyword>
<dbReference type="Gene3D" id="1.25.40.10">
    <property type="entry name" value="Tetratricopeptide repeat domain"/>
    <property type="match status" value="3"/>
</dbReference>
<dbReference type="Gene3D" id="1.10.287.110">
    <property type="entry name" value="DnaJ domain"/>
    <property type="match status" value="1"/>
</dbReference>
<dbReference type="EMBL" id="LGRX02033103">
    <property type="protein sequence ID" value="KAK3242918.1"/>
    <property type="molecule type" value="Genomic_DNA"/>
</dbReference>
<dbReference type="PROSITE" id="PS50005">
    <property type="entry name" value="TPR"/>
    <property type="match status" value="4"/>
</dbReference>
<keyword evidence="2 3" id="KW-0802">TPR repeat</keyword>
<feature type="repeat" description="TPR" evidence="3">
    <location>
        <begin position="6"/>
        <end position="39"/>
    </location>
</feature>
<feature type="repeat" description="TPR" evidence="3">
    <location>
        <begin position="241"/>
        <end position="274"/>
    </location>
</feature>
<feature type="repeat" description="TPR" evidence="3">
    <location>
        <begin position="279"/>
        <end position="312"/>
    </location>
</feature>
<dbReference type="Proteomes" id="UP001190700">
    <property type="component" value="Unassembled WGS sequence"/>
</dbReference>
<reference evidence="5 6" key="1">
    <citation type="journal article" date="2015" name="Genome Biol. Evol.">
        <title>Comparative Genomics of a Bacterivorous Green Alga Reveals Evolutionary Causalities and Consequences of Phago-Mixotrophic Mode of Nutrition.</title>
        <authorList>
            <person name="Burns J.A."/>
            <person name="Paasch A."/>
            <person name="Narechania A."/>
            <person name="Kim E."/>
        </authorList>
    </citation>
    <scope>NUCLEOTIDE SEQUENCE [LARGE SCALE GENOMIC DNA]</scope>
    <source>
        <strain evidence="5 6">PLY_AMNH</strain>
    </source>
</reference>
<dbReference type="SMART" id="SM00028">
    <property type="entry name" value="TPR"/>
    <property type="match status" value="6"/>
</dbReference>
<feature type="repeat" description="TPR" evidence="3">
    <location>
        <begin position="195"/>
        <end position="228"/>
    </location>
</feature>
<dbReference type="InterPro" id="IPR036869">
    <property type="entry name" value="J_dom_sf"/>
</dbReference>
<dbReference type="SUPFAM" id="SSF48452">
    <property type="entry name" value="TPR-like"/>
    <property type="match status" value="3"/>
</dbReference>
<dbReference type="CDD" id="cd06257">
    <property type="entry name" value="DnaJ"/>
    <property type="match status" value="1"/>
</dbReference>
<feature type="domain" description="J" evidence="4">
    <location>
        <begin position="367"/>
        <end position="436"/>
    </location>
</feature>